<sequence>MLFLKSVLKSIKADELTLKDSLRSRFSNTLMYVLQLNTFKRLILPSFMVSYGFSESLNKAFFNRVTEIVPEVLVTEENFDHEFCREMKNQLISTDQINVQFDFEDVGHTTRFSITRKN</sequence>
<accession>A0AAN4Z5N7</accession>
<comment type="caution">
    <text evidence="1">The sequence shown here is derived from an EMBL/GenBank/DDBJ whole genome shotgun (WGS) entry which is preliminary data.</text>
</comment>
<dbReference type="EMBL" id="BTRK01000002">
    <property type="protein sequence ID" value="GMR34942.1"/>
    <property type="molecule type" value="Genomic_DNA"/>
</dbReference>
<dbReference type="AlphaFoldDB" id="A0AAN4Z5N7"/>
<gene>
    <name evidence="1" type="ORF">PMAYCL1PPCAC_05137</name>
</gene>
<name>A0AAN4Z5N7_9BILA</name>
<organism evidence="1 2">
    <name type="scientific">Pristionchus mayeri</name>
    <dbReference type="NCBI Taxonomy" id="1317129"/>
    <lineage>
        <taxon>Eukaryota</taxon>
        <taxon>Metazoa</taxon>
        <taxon>Ecdysozoa</taxon>
        <taxon>Nematoda</taxon>
        <taxon>Chromadorea</taxon>
        <taxon>Rhabditida</taxon>
        <taxon>Rhabditina</taxon>
        <taxon>Diplogasteromorpha</taxon>
        <taxon>Diplogasteroidea</taxon>
        <taxon>Neodiplogasteridae</taxon>
        <taxon>Pristionchus</taxon>
    </lineage>
</organism>
<dbReference type="Proteomes" id="UP001328107">
    <property type="component" value="Unassembled WGS sequence"/>
</dbReference>
<protein>
    <submittedName>
        <fullName evidence="1">Uncharacterized protein</fullName>
    </submittedName>
</protein>
<reference evidence="2" key="1">
    <citation type="submission" date="2022-10" db="EMBL/GenBank/DDBJ databases">
        <title>Genome assembly of Pristionchus species.</title>
        <authorList>
            <person name="Yoshida K."/>
            <person name="Sommer R.J."/>
        </authorList>
    </citation>
    <scope>NUCLEOTIDE SEQUENCE [LARGE SCALE GENOMIC DNA]</scope>
    <source>
        <strain evidence="2">RS5460</strain>
    </source>
</reference>
<proteinExistence type="predicted"/>
<evidence type="ECO:0000313" key="2">
    <source>
        <dbReference type="Proteomes" id="UP001328107"/>
    </source>
</evidence>
<evidence type="ECO:0000313" key="1">
    <source>
        <dbReference type="EMBL" id="GMR34942.1"/>
    </source>
</evidence>
<keyword evidence="2" id="KW-1185">Reference proteome</keyword>